<evidence type="ECO:0000259" key="11">
    <source>
        <dbReference type="PROSITE" id="PS50106"/>
    </source>
</evidence>
<dbReference type="PROSITE" id="PS50106">
    <property type="entry name" value="PDZ"/>
    <property type="match status" value="1"/>
</dbReference>
<evidence type="ECO:0000256" key="10">
    <source>
        <dbReference type="SAM" id="Phobius"/>
    </source>
</evidence>
<evidence type="ECO:0000313" key="14">
    <source>
        <dbReference type="Proteomes" id="UP000183529"/>
    </source>
</evidence>
<dbReference type="SUPFAM" id="SSF50156">
    <property type="entry name" value="PDZ domain-like"/>
    <property type="match status" value="1"/>
</dbReference>
<evidence type="ECO:0000313" key="15">
    <source>
        <dbReference type="Proteomes" id="UP000247515"/>
    </source>
</evidence>
<dbReference type="AlphaFoldDB" id="A0A1A5X763"/>
<comment type="similarity">
    <text evidence="1">Belongs to the peptidase S1C family.</text>
</comment>
<feature type="domain" description="PDZ" evidence="11">
    <location>
        <begin position="309"/>
        <end position="351"/>
    </location>
</feature>
<dbReference type="GO" id="GO:0006508">
    <property type="term" value="P:proteolysis"/>
    <property type="evidence" value="ECO:0007669"/>
    <property type="project" value="UniProtKB-KW"/>
</dbReference>
<evidence type="ECO:0000256" key="7">
    <source>
        <dbReference type="PIRSR" id="PIRSR611782-1"/>
    </source>
</evidence>
<evidence type="ECO:0000256" key="5">
    <source>
        <dbReference type="ARBA" id="ARBA00022801"/>
    </source>
</evidence>
<dbReference type="Gene3D" id="2.40.10.120">
    <property type="match status" value="1"/>
</dbReference>
<dbReference type="Proteomes" id="UP000247515">
    <property type="component" value="Unassembled WGS sequence"/>
</dbReference>
<organism evidence="13 14">
    <name type="scientific">Paraburkholderia tropica</name>
    <dbReference type="NCBI Taxonomy" id="92647"/>
    <lineage>
        <taxon>Bacteria</taxon>
        <taxon>Pseudomonadati</taxon>
        <taxon>Pseudomonadota</taxon>
        <taxon>Betaproteobacteria</taxon>
        <taxon>Burkholderiales</taxon>
        <taxon>Burkholderiaceae</taxon>
        <taxon>Paraburkholderia</taxon>
    </lineage>
</organism>
<protein>
    <submittedName>
        <fullName evidence="13">Serine protease DegQ</fullName>
    </submittedName>
</protein>
<dbReference type="EMBL" id="FNZM01000024">
    <property type="protein sequence ID" value="SEK13490.1"/>
    <property type="molecule type" value="Genomic_DNA"/>
</dbReference>
<keyword evidence="10" id="KW-1133">Transmembrane helix</keyword>
<dbReference type="NCBIfam" id="TIGR02037">
    <property type="entry name" value="degP_htrA_DO"/>
    <property type="match status" value="1"/>
</dbReference>
<keyword evidence="5" id="KW-0378">Hydrolase</keyword>
<evidence type="ECO:0000256" key="6">
    <source>
        <dbReference type="ARBA" id="ARBA00022825"/>
    </source>
</evidence>
<feature type="region of interest" description="Disordered" evidence="9">
    <location>
        <begin position="379"/>
        <end position="405"/>
    </location>
</feature>
<feature type="compositionally biased region" description="Acidic residues" evidence="9">
    <location>
        <begin position="396"/>
        <end position="405"/>
    </location>
</feature>
<feature type="binding site" evidence="8">
    <location>
        <position position="135"/>
    </location>
    <ligand>
        <name>substrate</name>
    </ligand>
</feature>
<dbReference type="InterPro" id="IPR009003">
    <property type="entry name" value="Peptidase_S1_PA"/>
</dbReference>
<evidence type="ECO:0000256" key="9">
    <source>
        <dbReference type="SAM" id="MobiDB-lite"/>
    </source>
</evidence>
<keyword evidence="15" id="KW-1185">Reference proteome</keyword>
<feature type="active site" description="Charge relay system" evidence="7">
    <location>
        <position position="239"/>
    </location>
</feature>
<dbReference type="GeneID" id="61303419"/>
<dbReference type="FunFam" id="2.40.10.10:FF:000001">
    <property type="entry name" value="Periplasmic serine protease DegS"/>
    <property type="match status" value="1"/>
</dbReference>
<dbReference type="PANTHER" id="PTHR22939:SF129">
    <property type="entry name" value="SERINE PROTEASE HTRA2, MITOCHONDRIAL"/>
    <property type="match status" value="1"/>
</dbReference>
<accession>A0A1A5X763</accession>
<dbReference type="SMART" id="SM00228">
    <property type="entry name" value="PDZ"/>
    <property type="match status" value="1"/>
</dbReference>
<evidence type="ECO:0000256" key="1">
    <source>
        <dbReference type="ARBA" id="ARBA00010541"/>
    </source>
</evidence>
<name>A0A1A5X763_9BURK</name>
<keyword evidence="10" id="KW-0812">Transmembrane</keyword>
<reference evidence="12 15" key="2">
    <citation type="submission" date="2018-05" db="EMBL/GenBank/DDBJ databases">
        <title>Genomic Encyclopedia of Type Strains, Phase IV (KMG-V): Genome sequencing to study the core and pangenomes of soil and plant-associated prokaryotes.</title>
        <authorList>
            <person name="Whitman W."/>
        </authorList>
    </citation>
    <scope>NUCLEOTIDE SEQUENCE [LARGE SCALE GENOMIC DNA]</scope>
    <source>
        <strain evidence="12 15">SIr-6563</strain>
    </source>
</reference>
<feature type="transmembrane region" description="Helical" evidence="10">
    <location>
        <begin position="6"/>
        <end position="26"/>
    </location>
</feature>
<dbReference type="GO" id="GO:0004252">
    <property type="term" value="F:serine-type endopeptidase activity"/>
    <property type="evidence" value="ECO:0007669"/>
    <property type="project" value="InterPro"/>
</dbReference>
<sequence>MLRRFWLFFAQAVTVLLALMFIIATLKPQWLQHQGQLGKQLAEPIVALREVAPGIGGGGAQGSYADAAQKAMPAVVNVFSSKDGSLPPDPRQNDPLFRYFFGDRNHNRKQQEQPAANLGSGVIVSPDGYILTNQHVIDGADQIEIALSDGRTTNAKVIGIDPETDLAVLKINLPNLPTITLGRMDQARVGDVVLAIGNPFGVGQTVTMGIISALGRNHLGINTFENFIQTDAPINPGNSGGALVDVSGNLLGINTAIYSRSGGSLGIGFAIPVSTARSVLESIITTGSVTRGWIGVEPQDLTPEIAESFGINEKAGAIVAGVLQGGPADKAGIKPGDILLSVNGEAITDTTRLLNVIAQIKPGTDAKVHLVRKNKDMDLDVMIGKRPPPPKQPANEDGEGDDDGG</sequence>
<dbReference type="RefSeq" id="WP_065062672.1">
    <property type="nucleotide sequence ID" value="NZ_CADFGN010000018.1"/>
</dbReference>
<dbReference type="PANTHER" id="PTHR22939">
    <property type="entry name" value="SERINE PROTEASE FAMILY S1C HTRA-RELATED"/>
    <property type="match status" value="1"/>
</dbReference>
<dbReference type="EMBL" id="QJJV01000022">
    <property type="protein sequence ID" value="PXX10099.1"/>
    <property type="molecule type" value="Genomic_DNA"/>
</dbReference>
<dbReference type="Proteomes" id="UP000183529">
    <property type="component" value="Unassembled WGS sequence"/>
</dbReference>
<keyword evidence="4" id="KW-0677">Repeat</keyword>
<evidence type="ECO:0000256" key="3">
    <source>
        <dbReference type="ARBA" id="ARBA00022729"/>
    </source>
</evidence>
<comment type="caution">
    <text evidence="13">The sequence shown here is derived from an EMBL/GenBank/DDBJ whole genome shotgun (WGS) entry which is preliminary data.</text>
</comment>
<keyword evidence="3" id="KW-0732">Signal</keyword>
<evidence type="ECO:0000256" key="4">
    <source>
        <dbReference type="ARBA" id="ARBA00022737"/>
    </source>
</evidence>
<evidence type="ECO:0000313" key="12">
    <source>
        <dbReference type="EMBL" id="PXX10099.1"/>
    </source>
</evidence>
<feature type="binding site" evidence="8">
    <location>
        <begin position="237"/>
        <end position="239"/>
    </location>
    <ligand>
        <name>substrate</name>
    </ligand>
</feature>
<dbReference type="InterPro" id="IPR001478">
    <property type="entry name" value="PDZ"/>
</dbReference>
<dbReference type="OrthoDB" id="9758917at2"/>
<dbReference type="SUPFAM" id="SSF50494">
    <property type="entry name" value="Trypsin-like serine proteases"/>
    <property type="match status" value="1"/>
</dbReference>
<dbReference type="Pfam" id="PF13180">
    <property type="entry name" value="PDZ_2"/>
    <property type="match status" value="1"/>
</dbReference>
<evidence type="ECO:0000256" key="8">
    <source>
        <dbReference type="PIRSR" id="PIRSR611782-2"/>
    </source>
</evidence>
<keyword evidence="6" id="KW-0720">Serine protease</keyword>
<gene>
    <name evidence="12" type="ORF">C7400_122112</name>
    <name evidence="13" type="ORF">SAMN05216550_12449</name>
</gene>
<feature type="binding site" evidence="8">
    <location>
        <position position="165"/>
    </location>
    <ligand>
        <name>substrate</name>
    </ligand>
</feature>
<dbReference type="InterPro" id="IPR036034">
    <property type="entry name" value="PDZ_sf"/>
</dbReference>
<evidence type="ECO:0000256" key="2">
    <source>
        <dbReference type="ARBA" id="ARBA00022670"/>
    </source>
</evidence>
<feature type="active site" description="Charge relay system" evidence="7">
    <location>
        <position position="165"/>
    </location>
</feature>
<dbReference type="Pfam" id="PF13365">
    <property type="entry name" value="Trypsin_2"/>
    <property type="match status" value="1"/>
</dbReference>
<dbReference type="InterPro" id="IPR011782">
    <property type="entry name" value="Pept_S1C_Do"/>
</dbReference>
<reference evidence="13 14" key="1">
    <citation type="submission" date="2016-10" db="EMBL/GenBank/DDBJ databases">
        <authorList>
            <person name="Varghese N."/>
            <person name="Submissions S."/>
        </authorList>
    </citation>
    <scope>NUCLEOTIDE SEQUENCE [LARGE SCALE GENOMIC DNA]</scope>
    <source>
        <strain evidence="13 14">LMG 22274</strain>
    </source>
</reference>
<proteinExistence type="inferred from homology"/>
<feature type="active site" description="Charge relay system" evidence="7">
    <location>
        <position position="135"/>
    </location>
</feature>
<dbReference type="CDD" id="cd10839">
    <property type="entry name" value="cpPDZ1_DegP-like"/>
    <property type="match status" value="1"/>
</dbReference>
<dbReference type="Gene3D" id="2.30.42.10">
    <property type="match status" value="1"/>
</dbReference>
<dbReference type="PRINTS" id="PR00834">
    <property type="entry name" value="PROTEASES2C"/>
</dbReference>
<keyword evidence="10" id="KW-0472">Membrane</keyword>
<keyword evidence="2 13" id="KW-0645">Protease</keyword>
<evidence type="ECO:0000313" key="13">
    <source>
        <dbReference type="EMBL" id="SEK13490.1"/>
    </source>
</evidence>
<dbReference type="InterPro" id="IPR001940">
    <property type="entry name" value="Peptidase_S1C"/>
</dbReference>